<dbReference type="PANTHER" id="PTHR24421:SF56">
    <property type="entry name" value="OXYGEN SENSOR HISTIDINE KINASE RESPONSE REGULATOR DOST"/>
    <property type="match status" value="1"/>
</dbReference>
<dbReference type="STRING" id="1523247.SAMN05660464_0478"/>
<dbReference type="Gene3D" id="1.20.5.1930">
    <property type="match status" value="1"/>
</dbReference>
<feature type="domain" description="Histidine kinase/HSP90-like ATPase" evidence="6">
    <location>
        <begin position="478"/>
        <end position="571"/>
    </location>
</feature>
<dbReference type="InterPro" id="IPR003018">
    <property type="entry name" value="GAF"/>
</dbReference>
<dbReference type="InterPro" id="IPR003594">
    <property type="entry name" value="HATPase_dom"/>
</dbReference>
<dbReference type="GO" id="GO:0016020">
    <property type="term" value="C:membrane"/>
    <property type="evidence" value="ECO:0007669"/>
    <property type="project" value="InterPro"/>
</dbReference>
<dbReference type="InterPro" id="IPR011712">
    <property type="entry name" value="Sig_transdc_His_kin_sub3_dim/P"/>
</dbReference>
<feature type="region of interest" description="Disordered" evidence="4">
    <location>
        <begin position="552"/>
        <end position="572"/>
    </location>
</feature>
<reference evidence="8" key="1">
    <citation type="submission" date="2016-10" db="EMBL/GenBank/DDBJ databases">
        <authorList>
            <person name="Varghese N."/>
            <person name="Submissions S."/>
        </authorList>
    </citation>
    <scope>NUCLEOTIDE SEQUENCE [LARGE SCALE GENOMIC DNA]</scope>
    <source>
        <strain evidence="8">DSM 44208</strain>
    </source>
</reference>
<accession>A0A1I5V1B8</accession>
<protein>
    <submittedName>
        <fullName evidence="7">Histidine kinase-, DNA gyrase B-, and HSP90-like ATPase</fullName>
    </submittedName>
</protein>
<dbReference type="Gene3D" id="3.30.565.10">
    <property type="entry name" value="Histidine kinase-like ATPase, C-terminal domain"/>
    <property type="match status" value="1"/>
</dbReference>
<proteinExistence type="predicted"/>
<evidence type="ECO:0000256" key="3">
    <source>
        <dbReference type="ARBA" id="ARBA00023012"/>
    </source>
</evidence>
<dbReference type="Pfam" id="PF07730">
    <property type="entry name" value="HisKA_3"/>
    <property type="match status" value="1"/>
</dbReference>
<dbReference type="InterPro" id="IPR036890">
    <property type="entry name" value="HATPase_C_sf"/>
</dbReference>
<dbReference type="GO" id="GO:0046983">
    <property type="term" value="F:protein dimerization activity"/>
    <property type="evidence" value="ECO:0007669"/>
    <property type="project" value="InterPro"/>
</dbReference>
<dbReference type="Proteomes" id="UP000198857">
    <property type="component" value="Unassembled WGS sequence"/>
</dbReference>
<sequence>MNDPVAVDRRRRGTPSGRAVTPPGPEGPPTGGEPALAAAVRAAAAGGHLEATLRGLVEAAVAHVDATYGALGVLTRDGSRLDRFVIVGMDDTDGERIGRLPAGEGILGLLVQHPVPLRLDDLGTHPASVGFPTGHPPMHSFLGVPVCVRNAVFGHLYLTEKRDGGPFTEADEEAVLALAAAAGLAIENARLAEAAERGRAWVQAATEVSTALLSGADPVAVLQTVVERAHLLSGADLAGVLVAEEEDAGALTIAAAAGPAADELEGVRIPLEDTHVGRVQRTGVGELVDDIRADPVRGRHAPVAVELIRDYRSSVIAPLGRALGTVICLRRDGREPFDTEDLDALSAFAAQVAVALELARSQRRERRLQVQADRDRIARDLHDHVVQRLYATALSLDRVSRSLEDADPYAAHRVGRSVDELDGTIAQIRSTIFGLHDGATAPAGLGRLVTDAVRQATEGSEVQPDLRLRGDLDALPAGLATDVLAVVRELVSNVVRHAGATRVAVTVDAGDEGPHGEVAVVVTDDGRGLPAVSVRSGLANLAERAAWHQGRLTTAGGPAGTQVTWTVPRPPP</sequence>
<feature type="region of interest" description="Disordered" evidence="4">
    <location>
        <begin position="1"/>
        <end position="33"/>
    </location>
</feature>
<dbReference type="AlphaFoldDB" id="A0A1I5V1B8"/>
<dbReference type="PANTHER" id="PTHR24421">
    <property type="entry name" value="NITRATE/NITRITE SENSOR PROTEIN NARX-RELATED"/>
    <property type="match status" value="1"/>
</dbReference>
<evidence type="ECO:0000259" key="6">
    <source>
        <dbReference type="SMART" id="SM00387"/>
    </source>
</evidence>
<dbReference type="EMBL" id="FOWQ01000012">
    <property type="protein sequence ID" value="SFQ01285.1"/>
    <property type="molecule type" value="Genomic_DNA"/>
</dbReference>
<keyword evidence="8" id="KW-1185">Reference proteome</keyword>
<dbReference type="Gene3D" id="3.30.450.40">
    <property type="match status" value="2"/>
</dbReference>
<evidence type="ECO:0000256" key="1">
    <source>
        <dbReference type="ARBA" id="ARBA00022679"/>
    </source>
</evidence>
<keyword evidence="1" id="KW-0808">Transferase</keyword>
<dbReference type="CDD" id="cd16917">
    <property type="entry name" value="HATPase_UhpB-NarQ-NarX-like"/>
    <property type="match status" value="1"/>
</dbReference>
<dbReference type="SUPFAM" id="SSF55781">
    <property type="entry name" value="GAF domain-like"/>
    <property type="match status" value="2"/>
</dbReference>
<name>A0A1I5V1B8_9ACTN</name>
<keyword evidence="2 7" id="KW-0418">Kinase</keyword>
<dbReference type="InterPro" id="IPR029016">
    <property type="entry name" value="GAF-like_dom_sf"/>
</dbReference>
<evidence type="ECO:0000256" key="2">
    <source>
        <dbReference type="ARBA" id="ARBA00022777"/>
    </source>
</evidence>
<evidence type="ECO:0000259" key="5">
    <source>
        <dbReference type="SMART" id="SM00065"/>
    </source>
</evidence>
<dbReference type="SMART" id="SM00065">
    <property type="entry name" value="GAF"/>
    <property type="match status" value="2"/>
</dbReference>
<dbReference type="InterPro" id="IPR050482">
    <property type="entry name" value="Sensor_HK_TwoCompSys"/>
</dbReference>
<feature type="domain" description="GAF" evidence="5">
    <location>
        <begin position="217"/>
        <end position="366"/>
    </location>
</feature>
<feature type="domain" description="GAF" evidence="5">
    <location>
        <begin position="48"/>
        <end position="196"/>
    </location>
</feature>
<evidence type="ECO:0000313" key="7">
    <source>
        <dbReference type="EMBL" id="SFQ01285.1"/>
    </source>
</evidence>
<evidence type="ECO:0000313" key="8">
    <source>
        <dbReference type="Proteomes" id="UP000198857"/>
    </source>
</evidence>
<dbReference type="Pfam" id="PF13185">
    <property type="entry name" value="GAF_2"/>
    <property type="match status" value="2"/>
</dbReference>
<dbReference type="Pfam" id="PF02518">
    <property type="entry name" value="HATPase_c"/>
    <property type="match status" value="1"/>
</dbReference>
<dbReference type="SMART" id="SM00387">
    <property type="entry name" value="HATPase_c"/>
    <property type="match status" value="1"/>
</dbReference>
<evidence type="ECO:0000256" key="4">
    <source>
        <dbReference type="SAM" id="MobiDB-lite"/>
    </source>
</evidence>
<gene>
    <name evidence="7" type="ORF">SAMN05660464_0478</name>
</gene>
<dbReference type="SUPFAM" id="SSF55874">
    <property type="entry name" value="ATPase domain of HSP90 chaperone/DNA topoisomerase II/histidine kinase"/>
    <property type="match status" value="1"/>
</dbReference>
<keyword evidence="3" id="KW-0902">Two-component regulatory system</keyword>
<dbReference type="GO" id="GO:0000155">
    <property type="term" value="F:phosphorelay sensor kinase activity"/>
    <property type="evidence" value="ECO:0007669"/>
    <property type="project" value="InterPro"/>
</dbReference>
<organism evidence="7 8">
    <name type="scientific">Geodermatophilus dictyosporus</name>
    <dbReference type="NCBI Taxonomy" id="1523247"/>
    <lineage>
        <taxon>Bacteria</taxon>
        <taxon>Bacillati</taxon>
        <taxon>Actinomycetota</taxon>
        <taxon>Actinomycetes</taxon>
        <taxon>Geodermatophilales</taxon>
        <taxon>Geodermatophilaceae</taxon>
        <taxon>Geodermatophilus</taxon>
    </lineage>
</organism>